<name>A0A1F6EJA3_9BACT</name>
<evidence type="ECO:0000256" key="4">
    <source>
        <dbReference type="ARBA" id="ARBA00012965"/>
    </source>
</evidence>
<evidence type="ECO:0000313" key="16">
    <source>
        <dbReference type="EMBL" id="OGG73686.1"/>
    </source>
</evidence>
<accession>A0A1F6EJA3</accession>
<evidence type="ECO:0000256" key="5">
    <source>
        <dbReference type="ARBA" id="ARBA00022605"/>
    </source>
</evidence>
<evidence type="ECO:0000256" key="13">
    <source>
        <dbReference type="PIRSR" id="PIRSR000099-1"/>
    </source>
</evidence>
<evidence type="ECO:0000256" key="9">
    <source>
        <dbReference type="ARBA" id="ARBA00023027"/>
    </source>
</evidence>
<dbReference type="SUPFAM" id="SSF53720">
    <property type="entry name" value="ALDH-like"/>
    <property type="match status" value="1"/>
</dbReference>
<evidence type="ECO:0000313" key="17">
    <source>
        <dbReference type="Proteomes" id="UP000178427"/>
    </source>
</evidence>
<feature type="active site" description="Proton acceptor" evidence="13">
    <location>
        <position position="327"/>
    </location>
</feature>
<evidence type="ECO:0000256" key="8">
    <source>
        <dbReference type="ARBA" id="ARBA00023002"/>
    </source>
</evidence>
<dbReference type="InterPro" id="IPR022695">
    <property type="entry name" value="Histidinol_DH_monofunct"/>
</dbReference>
<dbReference type="NCBIfam" id="TIGR00069">
    <property type="entry name" value="hisD"/>
    <property type="match status" value="1"/>
</dbReference>
<dbReference type="GO" id="GO:0051287">
    <property type="term" value="F:NAD binding"/>
    <property type="evidence" value="ECO:0007669"/>
    <property type="project" value="InterPro"/>
</dbReference>
<feature type="binding site" evidence="14">
    <location>
        <position position="191"/>
    </location>
    <ligand>
        <name>NAD(+)</name>
        <dbReference type="ChEBI" id="CHEBI:57540"/>
    </ligand>
</feature>
<feature type="binding site" evidence="14">
    <location>
        <position position="132"/>
    </location>
    <ligand>
        <name>NAD(+)</name>
        <dbReference type="ChEBI" id="CHEBI:57540"/>
    </ligand>
</feature>
<evidence type="ECO:0000256" key="6">
    <source>
        <dbReference type="ARBA" id="ARBA00022723"/>
    </source>
</evidence>
<evidence type="ECO:0000256" key="15">
    <source>
        <dbReference type="RuleBase" id="RU004175"/>
    </source>
</evidence>
<dbReference type="GO" id="GO:0005829">
    <property type="term" value="C:cytosol"/>
    <property type="evidence" value="ECO:0007669"/>
    <property type="project" value="TreeGrafter"/>
</dbReference>
<dbReference type="EMBL" id="MFMA01000046">
    <property type="protein sequence ID" value="OGG73686.1"/>
    <property type="molecule type" value="Genomic_DNA"/>
</dbReference>
<dbReference type="FunFam" id="3.40.50.1980:FF:000001">
    <property type="entry name" value="Histidinol dehydrogenase"/>
    <property type="match status" value="1"/>
</dbReference>
<reference evidence="16 17" key="1">
    <citation type="journal article" date="2016" name="Nat. Commun.">
        <title>Thousands of microbial genomes shed light on interconnected biogeochemical processes in an aquifer system.</title>
        <authorList>
            <person name="Anantharaman K."/>
            <person name="Brown C.T."/>
            <person name="Hug L.A."/>
            <person name="Sharon I."/>
            <person name="Castelle C.J."/>
            <person name="Probst A.J."/>
            <person name="Thomas B.C."/>
            <person name="Singh A."/>
            <person name="Wilkins M.J."/>
            <person name="Karaoz U."/>
            <person name="Brodie E.L."/>
            <person name="Williams K.H."/>
            <person name="Hubbard S.S."/>
            <person name="Banfield J.F."/>
        </authorList>
    </citation>
    <scope>NUCLEOTIDE SEQUENCE [LARGE SCALE GENOMIC DNA]</scope>
</reference>
<dbReference type="GO" id="GO:0004399">
    <property type="term" value="F:histidinol dehydrogenase activity"/>
    <property type="evidence" value="ECO:0007669"/>
    <property type="project" value="UniProtKB-EC"/>
</dbReference>
<evidence type="ECO:0000256" key="2">
    <source>
        <dbReference type="ARBA" id="ARBA00004940"/>
    </source>
</evidence>
<comment type="similarity">
    <text evidence="3 12 15">Belongs to the histidinol dehydrogenase family.</text>
</comment>
<dbReference type="PANTHER" id="PTHR21256:SF2">
    <property type="entry name" value="HISTIDINE BIOSYNTHESIS TRIFUNCTIONAL PROTEIN"/>
    <property type="match status" value="1"/>
</dbReference>
<evidence type="ECO:0000256" key="10">
    <source>
        <dbReference type="ARBA" id="ARBA00023102"/>
    </source>
</evidence>
<proteinExistence type="inferred from homology"/>
<dbReference type="PRINTS" id="PR00083">
    <property type="entry name" value="HOLDHDRGNASE"/>
</dbReference>
<sequence>MIKIYRWKTASPRDKKRIMSRAQSDMEPIKRYVSNIINDVRKRGDDALVKYSRKFDDPTFAKGMIRVTKQEIRKAYKCVDRDVIRTMREQIKISGTYARADRSKLVTDWKIETVRGVITGQRLTAIESVGLYVPAGKAPLPVVAQILAVTAKAAGVPRIVICFPPTADNLEIIISADLAGATEIYRVGGAQAIAALAYGTETIRPVNFIAGPGNTYVQVAKLQVCGKVGIDMLSGPSEALIMADKTSNPTYLAADILARCEHGSDSAGVLVTDSMEMAKKTVAEVARQAPMLKRQKYVEGALKRYSAIIVVDSLKEMLDFANDYSPEHLEVQTRDPRALLPKLMNAGSIFLGDYAPVAVGDYASGTNHCLPTGAAPKFSSPVGVRMFMKASGYQYLTKKGLERLKPIVETLSDVEGLDAHKRSVQVRFEISKKKV</sequence>
<dbReference type="STRING" id="1798513.A3A40_03425"/>
<keyword evidence="6" id="KW-0479">Metal-binding</keyword>
<dbReference type="Pfam" id="PF00815">
    <property type="entry name" value="Histidinol_dh"/>
    <property type="match status" value="1"/>
</dbReference>
<dbReference type="Gene3D" id="3.40.50.1980">
    <property type="entry name" value="Nitrogenase molybdenum iron protein domain"/>
    <property type="match status" value="2"/>
</dbReference>
<protein>
    <recommendedName>
        <fullName evidence="4">histidinol dehydrogenase</fullName>
        <ecNumber evidence="4">1.1.1.23</ecNumber>
    </recommendedName>
</protein>
<evidence type="ECO:0000256" key="7">
    <source>
        <dbReference type="ARBA" id="ARBA00022833"/>
    </source>
</evidence>
<gene>
    <name evidence="16" type="ORF">A3A40_03425</name>
</gene>
<comment type="pathway">
    <text evidence="2">Amino-acid biosynthesis; L-histidine biosynthesis; L-histidine from 5-phospho-alpha-D-ribose 1-diphosphate: step 9/9.</text>
</comment>
<keyword evidence="5" id="KW-0028">Amino-acid biosynthesis</keyword>
<keyword evidence="7" id="KW-0862">Zinc</keyword>
<dbReference type="PANTHER" id="PTHR21256">
    <property type="entry name" value="HISTIDINOL DEHYDROGENASE HDH"/>
    <property type="match status" value="1"/>
</dbReference>
<dbReference type="AlphaFoldDB" id="A0A1F6EJA3"/>
<keyword evidence="8 12" id="KW-0560">Oxidoreductase</keyword>
<dbReference type="Gene3D" id="1.20.5.1300">
    <property type="match status" value="1"/>
</dbReference>
<evidence type="ECO:0000256" key="11">
    <source>
        <dbReference type="ARBA" id="ARBA00049489"/>
    </source>
</evidence>
<dbReference type="EC" id="1.1.1.23" evidence="4"/>
<dbReference type="CDD" id="cd06572">
    <property type="entry name" value="Histidinol_dh"/>
    <property type="match status" value="1"/>
</dbReference>
<evidence type="ECO:0000256" key="12">
    <source>
        <dbReference type="PIRNR" id="PIRNR000099"/>
    </source>
</evidence>
<dbReference type="PIRSF" id="PIRSF000099">
    <property type="entry name" value="Histidinol_dh"/>
    <property type="match status" value="1"/>
</dbReference>
<comment type="cofactor">
    <cofactor evidence="1">
        <name>Zn(2+)</name>
        <dbReference type="ChEBI" id="CHEBI:29105"/>
    </cofactor>
</comment>
<dbReference type="InterPro" id="IPR012131">
    <property type="entry name" value="Hstdl_DH"/>
</dbReference>
<feature type="binding site" evidence="14">
    <location>
        <position position="214"/>
    </location>
    <ligand>
        <name>NAD(+)</name>
        <dbReference type="ChEBI" id="CHEBI:57540"/>
    </ligand>
</feature>
<dbReference type="GO" id="GO:0046872">
    <property type="term" value="F:metal ion binding"/>
    <property type="evidence" value="ECO:0007669"/>
    <property type="project" value="UniProtKB-KW"/>
</dbReference>
<evidence type="ECO:0000256" key="1">
    <source>
        <dbReference type="ARBA" id="ARBA00001947"/>
    </source>
</evidence>
<evidence type="ECO:0000256" key="3">
    <source>
        <dbReference type="ARBA" id="ARBA00010178"/>
    </source>
</evidence>
<feature type="active site" description="Proton acceptor" evidence="13">
    <location>
        <position position="328"/>
    </location>
</feature>
<dbReference type="InterPro" id="IPR016161">
    <property type="entry name" value="Ald_DH/histidinol_DH"/>
</dbReference>
<organism evidence="16 17">
    <name type="scientific">Candidatus Kaiserbacteria bacterium RIFCSPLOWO2_01_FULL_54_20</name>
    <dbReference type="NCBI Taxonomy" id="1798513"/>
    <lineage>
        <taxon>Bacteria</taxon>
        <taxon>Candidatus Kaiseribacteriota</taxon>
    </lineage>
</organism>
<comment type="caution">
    <text evidence="16">The sequence shown here is derived from an EMBL/GenBank/DDBJ whole genome shotgun (WGS) entry which is preliminary data.</text>
</comment>
<comment type="catalytic activity">
    <reaction evidence="11">
        <text>L-histidinol + 2 NAD(+) + H2O = L-histidine + 2 NADH + 3 H(+)</text>
        <dbReference type="Rhea" id="RHEA:20641"/>
        <dbReference type="ChEBI" id="CHEBI:15377"/>
        <dbReference type="ChEBI" id="CHEBI:15378"/>
        <dbReference type="ChEBI" id="CHEBI:57540"/>
        <dbReference type="ChEBI" id="CHEBI:57595"/>
        <dbReference type="ChEBI" id="CHEBI:57699"/>
        <dbReference type="ChEBI" id="CHEBI:57945"/>
        <dbReference type="EC" id="1.1.1.23"/>
    </reaction>
</comment>
<dbReference type="FunFam" id="1.20.5.1300:FF:000002">
    <property type="entry name" value="Histidinol dehydrogenase, chloroplastic"/>
    <property type="match status" value="1"/>
</dbReference>
<dbReference type="GO" id="GO:0000105">
    <property type="term" value="P:L-histidine biosynthetic process"/>
    <property type="evidence" value="ECO:0007669"/>
    <property type="project" value="UniProtKB-KW"/>
</dbReference>
<evidence type="ECO:0000256" key="14">
    <source>
        <dbReference type="PIRSR" id="PIRSR000099-2"/>
    </source>
</evidence>
<keyword evidence="10" id="KW-0368">Histidine biosynthesis</keyword>
<keyword evidence="9 14" id="KW-0520">NAD</keyword>
<dbReference type="Proteomes" id="UP000178427">
    <property type="component" value="Unassembled WGS sequence"/>
</dbReference>